<accession>A0A0A9H8Q3</accession>
<reference evidence="1" key="1">
    <citation type="submission" date="2014-09" db="EMBL/GenBank/DDBJ databases">
        <authorList>
            <person name="Magalhaes I.L.F."/>
            <person name="Oliveira U."/>
            <person name="Santos F.R."/>
            <person name="Vidigal T.H.D.A."/>
            <person name="Brescovit A.D."/>
            <person name="Santos A.J."/>
        </authorList>
    </citation>
    <scope>NUCLEOTIDE SEQUENCE</scope>
    <source>
        <tissue evidence="1">Shoot tissue taken approximately 20 cm above the soil surface</tissue>
    </source>
</reference>
<organism evidence="1">
    <name type="scientific">Arundo donax</name>
    <name type="common">Giant reed</name>
    <name type="synonym">Donax arundinaceus</name>
    <dbReference type="NCBI Taxonomy" id="35708"/>
    <lineage>
        <taxon>Eukaryota</taxon>
        <taxon>Viridiplantae</taxon>
        <taxon>Streptophyta</taxon>
        <taxon>Embryophyta</taxon>
        <taxon>Tracheophyta</taxon>
        <taxon>Spermatophyta</taxon>
        <taxon>Magnoliopsida</taxon>
        <taxon>Liliopsida</taxon>
        <taxon>Poales</taxon>
        <taxon>Poaceae</taxon>
        <taxon>PACMAD clade</taxon>
        <taxon>Arundinoideae</taxon>
        <taxon>Arundineae</taxon>
        <taxon>Arundo</taxon>
    </lineage>
</organism>
<dbReference type="EMBL" id="GBRH01166665">
    <property type="protein sequence ID" value="JAE31231.1"/>
    <property type="molecule type" value="Transcribed_RNA"/>
</dbReference>
<reference evidence="1" key="2">
    <citation type="journal article" date="2015" name="Data Brief">
        <title>Shoot transcriptome of the giant reed, Arundo donax.</title>
        <authorList>
            <person name="Barrero R.A."/>
            <person name="Guerrero F.D."/>
            <person name="Moolhuijzen P."/>
            <person name="Goolsby J.A."/>
            <person name="Tidwell J."/>
            <person name="Bellgard S.E."/>
            <person name="Bellgard M.I."/>
        </authorList>
    </citation>
    <scope>NUCLEOTIDE SEQUENCE</scope>
    <source>
        <tissue evidence="1">Shoot tissue taken approximately 20 cm above the soil surface</tissue>
    </source>
</reference>
<name>A0A0A9H8Q3_ARUDO</name>
<sequence>MDLEDQGGARLEVALRDGAHHLVDLVLGDLALGAFLDRASTFSAAAACCRTAVRRSSATPASVDRRLRSDNLMSSFHL</sequence>
<protein>
    <submittedName>
        <fullName evidence="1">Uncharacterized protein</fullName>
    </submittedName>
</protein>
<dbReference type="AlphaFoldDB" id="A0A0A9H8Q3"/>
<proteinExistence type="predicted"/>
<evidence type="ECO:0000313" key="1">
    <source>
        <dbReference type="EMBL" id="JAE31231.1"/>
    </source>
</evidence>